<protein>
    <recommendedName>
        <fullName evidence="7">Late embryogenesis abundant protein LEA-2 subgroup domain-containing protein</fullName>
    </recommendedName>
</protein>
<dbReference type="GO" id="GO:0005886">
    <property type="term" value="C:plasma membrane"/>
    <property type="evidence" value="ECO:0007669"/>
    <property type="project" value="TreeGrafter"/>
</dbReference>
<evidence type="ECO:0000313" key="5">
    <source>
        <dbReference type="EMBL" id="RYR43345.1"/>
    </source>
</evidence>
<dbReference type="EMBL" id="SDMP01000008">
    <property type="protein sequence ID" value="RYR43345.1"/>
    <property type="molecule type" value="Genomic_DNA"/>
</dbReference>
<keyword evidence="4" id="KW-0812">Transmembrane</keyword>
<keyword evidence="4" id="KW-1133">Transmembrane helix</keyword>
<evidence type="ECO:0000256" key="4">
    <source>
        <dbReference type="SAM" id="Phobius"/>
    </source>
</evidence>
<feature type="region of interest" description="Disordered" evidence="3">
    <location>
        <begin position="1"/>
        <end position="29"/>
    </location>
</feature>
<name>A0A445BX87_ARAHY</name>
<dbReference type="STRING" id="3818.A0A445BX87"/>
<evidence type="ECO:0000256" key="2">
    <source>
        <dbReference type="ARBA" id="ARBA00023136"/>
    </source>
</evidence>
<accession>A0A445BX87</accession>
<dbReference type="OrthoDB" id="778052at2759"/>
<keyword evidence="6" id="KW-1185">Reference proteome</keyword>
<dbReference type="AlphaFoldDB" id="A0A445BX87"/>
<evidence type="ECO:0000313" key="6">
    <source>
        <dbReference type="Proteomes" id="UP000289738"/>
    </source>
</evidence>
<dbReference type="Proteomes" id="UP000289738">
    <property type="component" value="Chromosome A08"/>
</dbReference>
<dbReference type="GO" id="GO:0098542">
    <property type="term" value="P:defense response to other organism"/>
    <property type="evidence" value="ECO:0007669"/>
    <property type="project" value="InterPro"/>
</dbReference>
<keyword evidence="2 4" id="KW-0472">Membrane</keyword>
<dbReference type="InterPro" id="IPR044839">
    <property type="entry name" value="NDR1-like"/>
</dbReference>
<dbReference type="PANTHER" id="PTHR31234">
    <property type="entry name" value="LATE EMBRYOGENESIS ABUNDANT (LEA) HYDROXYPROLINE-RICH GLYCOPROTEIN FAMILY"/>
    <property type="match status" value="1"/>
</dbReference>
<dbReference type="PANTHER" id="PTHR31234:SF72">
    <property type="entry name" value="NDR1_HIN1-LIKE PROTEIN 6"/>
    <property type="match status" value="1"/>
</dbReference>
<sequence>MNSSHKSYVSLEDNNKDKKRSPPPPPPPRDHGGCCCWFMSCICWCLCFMLLLCVIFMAAVAIMYFIFRPQIPVYGIDSLQVKAFEMRNDSKLYTEMAVVVRCENPNKKIGFKYGEDNSVSIIYSDGELCAGKFESFLQAAKSTVMINMTLKGEREVDSKEKEQFMAQQKEGKIPLVLIWKIPVTPVIGGNIHQLWNVSVRANCLMVVDNIQKDKTPNISHKECTFAAHFWN</sequence>
<dbReference type="Gramene" id="arahy.Tifrunner.gnm2.ann2.Ah08g216400.1">
    <property type="protein sequence ID" value="arahy.Tifrunner.gnm2.ann2.Ah08g216400.1-CDS-1"/>
    <property type="gene ID" value="arahy.Tifrunner.gnm2.ann2.Ah08g216400"/>
</dbReference>
<comment type="caution">
    <text evidence="5">The sequence shown here is derived from an EMBL/GenBank/DDBJ whole genome shotgun (WGS) entry which is preliminary data.</text>
</comment>
<organism evidence="5 6">
    <name type="scientific">Arachis hypogaea</name>
    <name type="common">Peanut</name>
    <dbReference type="NCBI Taxonomy" id="3818"/>
    <lineage>
        <taxon>Eukaryota</taxon>
        <taxon>Viridiplantae</taxon>
        <taxon>Streptophyta</taxon>
        <taxon>Embryophyta</taxon>
        <taxon>Tracheophyta</taxon>
        <taxon>Spermatophyta</taxon>
        <taxon>Magnoliopsida</taxon>
        <taxon>eudicotyledons</taxon>
        <taxon>Gunneridae</taxon>
        <taxon>Pentapetalae</taxon>
        <taxon>rosids</taxon>
        <taxon>fabids</taxon>
        <taxon>Fabales</taxon>
        <taxon>Fabaceae</taxon>
        <taxon>Papilionoideae</taxon>
        <taxon>50 kb inversion clade</taxon>
        <taxon>dalbergioids sensu lato</taxon>
        <taxon>Dalbergieae</taxon>
        <taxon>Pterocarpus clade</taxon>
        <taxon>Arachis</taxon>
    </lineage>
</organism>
<evidence type="ECO:0000256" key="3">
    <source>
        <dbReference type="SAM" id="MobiDB-lite"/>
    </source>
</evidence>
<feature type="transmembrane region" description="Helical" evidence="4">
    <location>
        <begin position="37"/>
        <end position="67"/>
    </location>
</feature>
<evidence type="ECO:0008006" key="7">
    <source>
        <dbReference type="Google" id="ProtNLM"/>
    </source>
</evidence>
<gene>
    <name evidence="5" type="ORF">Ahy_A08g039766</name>
</gene>
<reference evidence="5 6" key="1">
    <citation type="submission" date="2019-01" db="EMBL/GenBank/DDBJ databases">
        <title>Sequencing of cultivated peanut Arachis hypogaea provides insights into genome evolution and oil improvement.</title>
        <authorList>
            <person name="Chen X."/>
        </authorList>
    </citation>
    <scope>NUCLEOTIDE SEQUENCE [LARGE SCALE GENOMIC DNA]</scope>
    <source>
        <strain evidence="6">cv. Fuhuasheng</strain>
        <tissue evidence="5">Leaves</tissue>
    </source>
</reference>
<comment type="subcellular location">
    <subcellularLocation>
        <location evidence="1">Membrane</location>
    </subcellularLocation>
</comment>
<evidence type="ECO:0000256" key="1">
    <source>
        <dbReference type="ARBA" id="ARBA00004370"/>
    </source>
</evidence>
<proteinExistence type="predicted"/>